<accession>A0ABS6QIE7</accession>
<dbReference type="Proteomes" id="UP001049200">
    <property type="component" value="Unassembled WGS sequence"/>
</dbReference>
<proteinExistence type="predicted"/>
<reference evidence="2" key="1">
    <citation type="submission" date="2021-06" db="EMBL/GenBank/DDBJ databases">
        <title>Updating the genus Pseudomonas: Description of 43 new species and partition of the Pseudomonas putida group.</title>
        <authorList>
            <person name="Girard L."/>
            <person name="Lood C."/>
            <person name="Vandamme P."/>
            <person name="Rokni-Zadeh H."/>
            <person name="Van Noort V."/>
            <person name="Hofte M."/>
            <person name="Lavigne R."/>
            <person name="De Mot R."/>
        </authorList>
    </citation>
    <scope>NUCLEOTIDE SEQUENCE</scope>
    <source>
        <strain evidence="2">SWRI74</strain>
    </source>
</reference>
<name>A0ABS6QIE7_9PSED</name>
<feature type="signal peptide" evidence="1">
    <location>
        <begin position="1"/>
        <end position="19"/>
    </location>
</feature>
<gene>
    <name evidence="2" type="ORF">KVG88_01550</name>
</gene>
<keyword evidence="3" id="KW-1185">Reference proteome</keyword>
<evidence type="ECO:0000256" key="1">
    <source>
        <dbReference type="SAM" id="SignalP"/>
    </source>
</evidence>
<evidence type="ECO:0000313" key="3">
    <source>
        <dbReference type="Proteomes" id="UP001049200"/>
    </source>
</evidence>
<sequence>MSFLRVLTLALSFAVGLLAAQGVVADSLATPMIKFAENSDGGGDTCGLPLETSRVDFRSDDHGCVNDQMTYFRLENAPSATNFRLESEKCDGSTQEWYFQLKTYINPVSTGWVSIPSLVSAAEGEIVVRGVMLVNKKINTSVPTEGKLSCVDIKRSPLP</sequence>
<organism evidence="2 3">
    <name type="scientific">Pseudomonas azerbaijanoccidentalis</name>
    <dbReference type="NCBI Taxonomy" id="2842347"/>
    <lineage>
        <taxon>Bacteria</taxon>
        <taxon>Pseudomonadati</taxon>
        <taxon>Pseudomonadota</taxon>
        <taxon>Gammaproteobacteria</taxon>
        <taxon>Pseudomonadales</taxon>
        <taxon>Pseudomonadaceae</taxon>
        <taxon>Pseudomonas</taxon>
    </lineage>
</organism>
<protein>
    <recommendedName>
        <fullName evidence="4">Lipoprotein</fullName>
    </recommendedName>
</protein>
<feature type="chain" id="PRO_5045678863" description="Lipoprotein" evidence="1">
    <location>
        <begin position="20"/>
        <end position="159"/>
    </location>
</feature>
<evidence type="ECO:0008006" key="4">
    <source>
        <dbReference type="Google" id="ProtNLM"/>
    </source>
</evidence>
<keyword evidence="1" id="KW-0732">Signal</keyword>
<evidence type="ECO:0000313" key="2">
    <source>
        <dbReference type="EMBL" id="MBV4518730.1"/>
    </source>
</evidence>
<dbReference type="RefSeq" id="WP_217870070.1">
    <property type="nucleotide sequence ID" value="NZ_JAHSTU010000001.1"/>
</dbReference>
<comment type="caution">
    <text evidence="2">The sequence shown here is derived from an EMBL/GenBank/DDBJ whole genome shotgun (WGS) entry which is preliminary data.</text>
</comment>
<dbReference type="EMBL" id="JAHSTU010000001">
    <property type="protein sequence ID" value="MBV4518730.1"/>
    <property type="molecule type" value="Genomic_DNA"/>
</dbReference>